<evidence type="ECO:0000313" key="1">
    <source>
        <dbReference type="EMBL" id="OGL98057.1"/>
    </source>
</evidence>
<dbReference type="InterPro" id="IPR015797">
    <property type="entry name" value="NUDIX_hydrolase-like_dom_sf"/>
</dbReference>
<protein>
    <recommendedName>
        <fullName evidence="3">Nudix hydrolase domain-containing protein</fullName>
    </recommendedName>
</protein>
<proteinExistence type="predicted"/>
<accession>A0A1F7W791</accession>
<organism evidence="1 2">
    <name type="scientific">Candidatus Uhrbacteria bacterium RIFOXYB2_FULL_57_15</name>
    <dbReference type="NCBI Taxonomy" id="1802422"/>
    <lineage>
        <taxon>Bacteria</taxon>
        <taxon>Candidatus Uhriibacteriota</taxon>
    </lineage>
</organism>
<dbReference type="Proteomes" id="UP000176501">
    <property type="component" value="Unassembled WGS sequence"/>
</dbReference>
<sequence length="190" mass="21414">MFNLIDTDFSGFLRLERWQKPGSKHTMLVVRTTDSVSGLLYDPANDRVCLVRQNRAPMVRDDNTEGLIVELIAGRFDRVVGAKALFVAEAKEEAGANIMEADVTLLNEGRPLAPSPGVLTERCILAFAEIREDQLDPGETFGVAAENERTHRVWMSTQEFLIGPHDDLRVYALARELECRLLRRPQHLGR</sequence>
<dbReference type="Gene3D" id="3.90.79.10">
    <property type="entry name" value="Nucleoside Triphosphate Pyrophosphohydrolase"/>
    <property type="match status" value="1"/>
</dbReference>
<name>A0A1F7W791_9BACT</name>
<reference evidence="1 2" key="1">
    <citation type="journal article" date="2016" name="Nat. Commun.">
        <title>Thousands of microbial genomes shed light on interconnected biogeochemical processes in an aquifer system.</title>
        <authorList>
            <person name="Anantharaman K."/>
            <person name="Brown C.T."/>
            <person name="Hug L.A."/>
            <person name="Sharon I."/>
            <person name="Castelle C.J."/>
            <person name="Probst A.J."/>
            <person name="Thomas B.C."/>
            <person name="Singh A."/>
            <person name="Wilkins M.J."/>
            <person name="Karaoz U."/>
            <person name="Brodie E.L."/>
            <person name="Williams K.H."/>
            <person name="Hubbard S.S."/>
            <person name="Banfield J.F."/>
        </authorList>
    </citation>
    <scope>NUCLEOTIDE SEQUENCE [LARGE SCALE GENOMIC DNA]</scope>
</reference>
<comment type="caution">
    <text evidence="1">The sequence shown here is derived from an EMBL/GenBank/DDBJ whole genome shotgun (WGS) entry which is preliminary data.</text>
</comment>
<evidence type="ECO:0008006" key="3">
    <source>
        <dbReference type="Google" id="ProtNLM"/>
    </source>
</evidence>
<dbReference type="SUPFAM" id="SSF55811">
    <property type="entry name" value="Nudix"/>
    <property type="match status" value="1"/>
</dbReference>
<evidence type="ECO:0000313" key="2">
    <source>
        <dbReference type="Proteomes" id="UP000176501"/>
    </source>
</evidence>
<dbReference type="EMBL" id="MGFE01000025">
    <property type="protein sequence ID" value="OGL98057.1"/>
    <property type="molecule type" value="Genomic_DNA"/>
</dbReference>
<gene>
    <name evidence="1" type="ORF">A2304_00925</name>
</gene>
<dbReference type="AlphaFoldDB" id="A0A1F7W791"/>